<dbReference type="PANTHER" id="PTHR11662:SF399">
    <property type="entry name" value="FI19708P1-RELATED"/>
    <property type="match status" value="1"/>
</dbReference>
<keyword evidence="4 5" id="KW-0472">Membrane</keyword>
<evidence type="ECO:0000256" key="5">
    <source>
        <dbReference type="SAM" id="Phobius"/>
    </source>
</evidence>
<name>A0A6J8C0S7_MYTCO</name>
<dbReference type="SUPFAM" id="SSF103473">
    <property type="entry name" value="MFS general substrate transporter"/>
    <property type="match status" value="1"/>
</dbReference>
<proteinExistence type="predicted"/>
<evidence type="ECO:0000256" key="1">
    <source>
        <dbReference type="ARBA" id="ARBA00004141"/>
    </source>
</evidence>
<feature type="transmembrane region" description="Helical" evidence="5">
    <location>
        <begin position="64"/>
        <end position="87"/>
    </location>
</feature>
<feature type="transmembrane region" description="Helical" evidence="5">
    <location>
        <begin position="36"/>
        <end position="57"/>
    </location>
</feature>
<dbReference type="GO" id="GO:0022857">
    <property type="term" value="F:transmembrane transporter activity"/>
    <property type="evidence" value="ECO:0007669"/>
    <property type="project" value="InterPro"/>
</dbReference>
<organism evidence="6 7">
    <name type="scientific">Mytilus coruscus</name>
    <name type="common">Sea mussel</name>
    <dbReference type="NCBI Taxonomy" id="42192"/>
    <lineage>
        <taxon>Eukaryota</taxon>
        <taxon>Metazoa</taxon>
        <taxon>Spiralia</taxon>
        <taxon>Lophotrochozoa</taxon>
        <taxon>Mollusca</taxon>
        <taxon>Bivalvia</taxon>
        <taxon>Autobranchia</taxon>
        <taxon>Pteriomorphia</taxon>
        <taxon>Mytilida</taxon>
        <taxon>Mytiloidea</taxon>
        <taxon>Mytilidae</taxon>
        <taxon>Mytilinae</taxon>
        <taxon>Mytilus</taxon>
    </lineage>
</organism>
<evidence type="ECO:0000256" key="3">
    <source>
        <dbReference type="ARBA" id="ARBA00022989"/>
    </source>
</evidence>
<dbReference type="EMBL" id="CACVKT020004325">
    <property type="protein sequence ID" value="CAC5389216.1"/>
    <property type="molecule type" value="Genomic_DNA"/>
</dbReference>
<dbReference type="OrthoDB" id="2985014at2759"/>
<dbReference type="InterPro" id="IPR011701">
    <property type="entry name" value="MFS"/>
</dbReference>
<dbReference type="GO" id="GO:0006820">
    <property type="term" value="P:monoatomic anion transport"/>
    <property type="evidence" value="ECO:0007669"/>
    <property type="project" value="TreeGrafter"/>
</dbReference>
<dbReference type="AlphaFoldDB" id="A0A6J8C0S7"/>
<feature type="transmembrane region" description="Helical" evidence="5">
    <location>
        <begin position="99"/>
        <end position="120"/>
    </location>
</feature>
<dbReference type="GO" id="GO:0016020">
    <property type="term" value="C:membrane"/>
    <property type="evidence" value="ECO:0007669"/>
    <property type="project" value="UniProtKB-SubCell"/>
</dbReference>
<dbReference type="Proteomes" id="UP000507470">
    <property type="component" value="Unassembled WGS sequence"/>
</dbReference>
<accession>A0A6J8C0S7</accession>
<keyword evidence="2 5" id="KW-0812">Transmembrane</keyword>
<dbReference type="InterPro" id="IPR027378">
    <property type="entry name" value="Nucleotide_channel_N"/>
</dbReference>
<keyword evidence="3 5" id="KW-1133">Transmembrane helix</keyword>
<dbReference type="Gene3D" id="1.20.120.540">
    <property type="entry name" value="Voltage-gated potassium channels"/>
    <property type="match status" value="1"/>
</dbReference>
<dbReference type="Pfam" id="PF07690">
    <property type="entry name" value="MFS_1"/>
    <property type="match status" value="1"/>
</dbReference>
<dbReference type="InterPro" id="IPR050382">
    <property type="entry name" value="MFS_Na/Anion_cotransporter"/>
</dbReference>
<keyword evidence="7" id="KW-1185">Reference proteome</keyword>
<evidence type="ECO:0000256" key="4">
    <source>
        <dbReference type="ARBA" id="ARBA00023136"/>
    </source>
</evidence>
<comment type="subcellular location">
    <subcellularLocation>
        <location evidence="1">Membrane</location>
        <topology evidence="1">Multi-pass membrane protein</topology>
    </subcellularLocation>
</comment>
<evidence type="ECO:0000256" key="2">
    <source>
        <dbReference type="ARBA" id="ARBA00022692"/>
    </source>
</evidence>
<reference evidence="6 7" key="1">
    <citation type="submission" date="2020-06" db="EMBL/GenBank/DDBJ databases">
        <authorList>
            <person name="Li R."/>
            <person name="Bekaert M."/>
        </authorList>
    </citation>
    <scope>NUCLEOTIDE SEQUENCE [LARGE SCALE GENOMIC DNA]</scope>
    <source>
        <strain evidence="7">wild</strain>
    </source>
</reference>
<sequence length="160" mass="18441">MIIMIVCSFLERGIPHNVPDIHRGGTFNWDTTVQGFILGGFFWGYLVSQIPAGWLATRFGGKRVFGWSILSKYYLFGTVFPAMHALFGHWSPPLERSKLTALTYSGMASFLWFVLWMFFVSDSPAEHKRISRKEKEYIIASLVDSAHKKNRKVLRINVYE</sequence>
<evidence type="ECO:0000313" key="7">
    <source>
        <dbReference type="Proteomes" id="UP000507470"/>
    </source>
</evidence>
<protein>
    <submittedName>
        <fullName evidence="6">SLC17A5</fullName>
    </submittedName>
</protein>
<dbReference type="InterPro" id="IPR036259">
    <property type="entry name" value="MFS_trans_sf"/>
</dbReference>
<dbReference type="PANTHER" id="PTHR11662">
    <property type="entry name" value="SOLUTE CARRIER FAMILY 17"/>
    <property type="match status" value="1"/>
</dbReference>
<gene>
    <name evidence="6" type="ORF">MCOR_24411</name>
</gene>
<evidence type="ECO:0000313" key="6">
    <source>
        <dbReference type="EMBL" id="CAC5389216.1"/>
    </source>
</evidence>